<feature type="transmembrane region" description="Helical" evidence="8">
    <location>
        <begin position="332"/>
        <end position="351"/>
    </location>
</feature>
<keyword evidence="6 8" id="KW-1133">Transmembrane helix</keyword>
<dbReference type="AlphaFoldDB" id="I3CF06"/>
<dbReference type="GO" id="GO:0042910">
    <property type="term" value="F:xenobiotic transmembrane transporter activity"/>
    <property type="evidence" value="ECO:0007669"/>
    <property type="project" value="TreeGrafter"/>
</dbReference>
<dbReference type="EMBL" id="JH600070">
    <property type="protein sequence ID" value="EIJ42199.1"/>
    <property type="molecule type" value="Genomic_DNA"/>
</dbReference>
<keyword evidence="10" id="KW-1185">Reference proteome</keyword>
<dbReference type="STRING" id="395493.BegalDRAFT_1303"/>
<name>I3CF06_9GAMM</name>
<feature type="transmembrane region" description="Helical" evidence="8">
    <location>
        <begin position="847"/>
        <end position="866"/>
    </location>
</feature>
<evidence type="ECO:0000256" key="3">
    <source>
        <dbReference type="ARBA" id="ARBA00022475"/>
    </source>
</evidence>
<dbReference type="Proteomes" id="UP000005744">
    <property type="component" value="Unassembled WGS sequence"/>
</dbReference>
<feature type="transmembrane region" description="Helical" evidence="8">
    <location>
        <begin position="944"/>
        <end position="965"/>
    </location>
</feature>
<feature type="transmembrane region" description="Helical" evidence="8">
    <location>
        <begin position="461"/>
        <end position="488"/>
    </location>
</feature>
<reference evidence="9 10" key="1">
    <citation type="submission" date="2011-11" db="EMBL/GenBank/DDBJ databases">
        <title>Improved High-Quality Draft sequence of Beggiatoa alba B18lD.</title>
        <authorList>
            <consortium name="US DOE Joint Genome Institute"/>
            <person name="Lucas S."/>
            <person name="Han J."/>
            <person name="Lapidus A."/>
            <person name="Cheng J.-F."/>
            <person name="Goodwin L."/>
            <person name="Pitluck S."/>
            <person name="Peters L."/>
            <person name="Mikhailova N."/>
            <person name="Held B."/>
            <person name="Detter J.C."/>
            <person name="Han C."/>
            <person name="Tapia R."/>
            <person name="Land M."/>
            <person name="Hauser L."/>
            <person name="Kyrpides N."/>
            <person name="Ivanova N."/>
            <person name="Pagani I."/>
            <person name="Samuel K."/>
            <person name="Teske A."/>
            <person name="Mueller J."/>
            <person name="Woyke T."/>
        </authorList>
    </citation>
    <scope>NUCLEOTIDE SEQUENCE [LARGE SCALE GENOMIC DNA]</scope>
    <source>
        <strain evidence="9 10">B18LD</strain>
    </source>
</reference>
<proteinExistence type="predicted"/>
<evidence type="ECO:0000256" key="8">
    <source>
        <dbReference type="SAM" id="Phobius"/>
    </source>
</evidence>
<dbReference type="GO" id="GO:0005886">
    <property type="term" value="C:plasma membrane"/>
    <property type="evidence" value="ECO:0007669"/>
    <property type="project" value="UniProtKB-SubCell"/>
</dbReference>
<dbReference type="Pfam" id="PF00873">
    <property type="entry name" value="ACR_tran"/>
    <property type="match status" value="1"/>
</dbReference>
<dbReference type="eggNOG" id="COG0841">
    <property type="taxonomic scope" value="Bacteria"/>
</dbReference>
<dbReference type="Gene3D" id="3.30.70.1430">
    <property type="entry name" value="Multidrug efflux transporter AcrB pore domain"/>
    <property type="match status" value="2"/>
</dbReference>
<evidence type="ECO:0000256" key="6">
    <source>
        <dbReference type="ARBA" id="ARBA00022989"/>
    </source>
</evidence>
<feature type="transmembrane region" description="Helical" evidence="8">
    <location>
        <begin position="12"/>
        <end position="30"/>
    </location>
</feature>
<keyword evidence="2" id="KW-0813">Transport</keyword>
<dbReference type="PANTHER" id="PTHR32063">
    <property type="match status" value="1"/>
</dbReference>
<feature type="transmembrane region" description="Helical" evidence="8">
    <location>
        <begin position="899"/>
        <end position="923"/>
    </location>
</feature>
<keyword evidence="4" id="KW-0997">Cell inner membrane</keyword>
<evidence type="ECO:0000256" key="7">
    <source>
        <dbReference type="ARBA" id="ARBA00023136"/>
    </source>
</evidence>
<feature type="transmembrane region" description="Helical" evidence="8">
    <location>
        <begin position="429"/>
        <end position="449"/>
    </location>
</feature>
<dbReference type="Gene3D" id="1.20.1640.10">
    <property type="entry name" value="Multidrug efflux transporter AcrB transmembrane domain"/>
    <property type="match status" value="2"/>
</dbReference>
<dbReference type="SUPFAM" id="SSF82693">
    <property type="entry name" value="Multidrug efflux transporter AcrB pore domain, PN1, PN2, PC1 and PC2 subdomains"/>
    <property type="match status" value="4"/>
</dbReference>
<feature type="transmembrane region" description="Helical" evidence="8">
    <location>
        <begin position="384"/>
        <end position="408"/>
    </location>
</feature>
<organism evidence="9 10">
    <name type="scientific">Beggiatoa alba B18LD</name>
    <dbReference type="NCBI Taxonomy" id="395493"/>
    <lineage>
        <taxon>Bacteria</taxon>
        <taxon>Pseudomonadati</taxon>
        <taxon>Pseudomonadota</taxon>
        <taxon>Gammaproteobacteria</taxon>
        <taxon>Thiotrichales</taxon>
        <taxon>Thiotrichaceae</taxon>
        <taxon>Beggiatoa</taxon>
    </lineage>
</organism>
<evidence type="ECO:0000256" key="4">
    <source>
        <dbReference type="ARBA" id="ARBA00022519"/>
    </source>
</evidence>
<gene>
    <name evidence="9" type="ORF">BegalDRAFT_1303</name>
</gene>
<dbReference type="PRINTS" id="PR00702">
    <property type="entry name" value="ACRIFLAVINRP"/>
</dbReference>
<dbReference type="SUPFAM" id="SSF82866">
    <property type="entry name" value="Multidrug efflux transporter AcrB transmembrane domain"/>
    <property type="match status" value="2"/>
</dbReference>
<dbReference type="InterPro" id="IPR001036">
    <property type="entry name" value="Acrflvin-R"/>
</dbReference>
<sequence>MTFTDNFIQRPVMAIALSFLVLILGLQAIFKLQIREYPEMTNTNIIVSTSYYGASADVIQGFITQPLQQAITEADNIDYLESSSQLSSSTITAHMKVGTDPNAALAEIMAKVNSVNSQLPPEAENPTITSEVGSTTALMYLSFFSKTLSTAQIGDYLKRNVQNQLLSVQGVSSASVLSPSLSVRIWLDPKAMAMHNLTANEVNAVLSNNNYRAAPGQVKSRYYQYIIQVNTDLKGVEEFEQMVIAKRPEGIIRLQDIAKVELAAVRETVKARMSGINAVVIAIEPTPTANPLDVAQLVTEQLKTIQRNLASGIEMEISYDASEYIRASINEVLHTIAEASLIVVIVIFLFMGSFRAMLIPIVTIPFSLIGVCLAMQFLGFSLNLLTLLAMVLAIGLVVDDAIVVVENVERHLQQGKSPFDAAIVGTREIAMPVISMTITLAAVYSPIALLEGVTGTLFKEFALTLAGAVIVSGMVALSLSPAMCSLILKHGQHASRFEQGVQAIMASVERGYGRMLDATLTHRPAVLLFAIIVMGSLVMLFPMIPSELAPTEEKGAFLGMATAPSGANVDFIDTNLNEIGERAKQTEGIRNVLSLAGMPKSNAGLTVMLSEPWQNRTHTEKQMTELFTKTVEDIAGVKMAAFPLPALPGGGGGLPVQMVIKSTADYETILKLALELQERAKASHLFIFTDIDIKFDTATLKYQINRDKAGMYGVTMADIASTLSTFVGDGRVNYINRDGRSYEVVPQVARTDRLTPESLGNYYVRASSGQQIPLAELLDFTVRGEPLSLEQMDQANAITFSAVLMPNGSLGDALNFLMKQADEILPTGFTYDFKGTSRQYMQEGSSLYITFALALAIIFLVLAIQFESWRDPLVIMVSVPLALCGALLVMAWGTATLNIYTQIGLITLIGLITKHGILMCEVAKERQLHFNENKFAAIQHAARIRLRPILMTVIAMVSGVIPLLYAAGPGAAARFSIGIVIFSGLSIGTLFTLFVLPTIYSYLGEAHKPLKIYQVPVEGQAEEQRTPAH</sequence>
<dbReference type="OrthoDB" id="5613295at2"/>
<dbReference type="PANTHER" id="PTHR32063:SF28">
    <property type="entry name" value="BLR2861 PROTEIN"/>
    <property type="match status" value="1"/>
</dbReference>
<evidence type="ECO:0000313" key="10">
    <source>
        <dbReference type="Proteomes" id="UP000005744"/>
    </source>
</evidence>
<protein>
    <submittedName>
        <fullName evidence="9">Cation/multidrug efflux pump</fullName>
    </submittedName>
</protein>
<evidence type="ECO:0000313" key="9">
    <source>
        <dbReference type="EMBL" id="EIJ42199.1"/>
    </source>
</evidence>
<dbReference type="Gene3D" id="3.30.2090.10">
    <property type="entry name" value="Multidrug efflux transporter AcrB TolC docking domain, DN and DC subdomains"/>
    <property type="match status" value="2"/>
</dbReference>
<dbReference type="Gene3D" id="3.30.70.1320">
    <property type="entry name" value="Multidrug efflux transporter AcrB pore domain like"/>
    <property type="match status" value="1"/>
</dbReference>
<evidence type="ECO:0000256" key="5">
    <source>
        <dbReference type="ARBA" id="ARBA00022692"/>
    </source>
</evidence>
<comment type="subcellular location">
    <subcellularLocation>
        <location evidence="1">Cell inner membrane</location>
        <topology evidence="1">Multi-pass membrane protein</topology>
    </subcellularLocation>
</comment>
<dbReference type="Gene3D" id="3.30.70.1440">
    <property type="entry name" value="Multidrug efflux transporter AcrB pore domain"/>
    <property type="match status" value="1"/>
</dbReference>
<feature type="transmembrane region" description="Helical" evidence="8">
    <location>
        <begin position="977"/>
        <end position="1003"/>
    </location>
</feature>
<dbReference type="FunFam" id="1.20.1640.10:FF:000001">
    <property type="entry name" value="Efflux pump membrane transporter"/>
    <property type="match status" value="1"/>
</dbReference>
<evidence type="ECO:0000256" key="2">
    <source>
        <dbReference type="ARBA" id="ARBA00022448"/>
    </source>
</evidence>
<feature type="transmembrane region" description="Helical" evidence="8">
    <location>
        <begin position="358"/>
        <end position="378"/>
    </location>
</feature>
<dbReference type="SUPFAM" id="SSF82714">
    <property type="entry name" value="Multidrug efflux transporter AcrB TolC docking domain, DN and DC subdomains"/>
    <property type="match status" value="2"/>
</dbReference>
<keyword evidence="7 8" id="KW-0472">Membrane</keyword>
<accession>I3CF06</accession>
<feature type="transmembrane region" description="Helical" evidence="8">
    <location>
        <begin position="525"/>
        <end position="544"/>
    </location>
</feature>
<dbReference type="InterPro" id="IPR027463">
    <property type="entry name" value="AcrB_DN_DC_subdom"/>
</dbReference>
<keyword evidence="5 8" id="KW-0812">Transmembrane</keyword>
<evidence type="ECO:0000256" key="1">
    <source>
        <dbReference type="ARBA" id="ARBA00004429"/>
    </source>
</evidence>
<dbReference type="RefSeq" id="WP_002684921.1">
    <property type="nucleotide sequence ID" value="NZ_JH600070.1"/>
</dbReference>
<feature type="transmembrane region" description="Helical" evidence="8">
    <location>
        <begin position="873"/>
        <end position="893"/>
    </location>
</feature>
<keyword evidence="3" id="KW-1003">Cell membrane</keyword>
<dbReference type="HOGENOM" id="CLU_002755_1_2_6"/>